<dbReference type="Pfam" id="PF01381">
    <property type="entry name" value="HTH_3"/>
    <property type="match status" value="1"/>
</dbReference>
<dbReference type="OrthoDB" id="9801008at2"/>
<protein>
    <recommendedName>
        <fullName evidence="3">HTH cro/C1-type domain-containing protein</fullName>
    </recommendedName>
</protein>
<evidence type="ECO:0000313" key="5">
    <source>
        <dbReference type="Proteomes" id="UP000063781"/>
    </source>
</evidence>
<dbReference type="STRING" id="1514105.AOC36_00055"/>
<keyword evidence="2" id="KW-0472">Membrane</keyword>
<dbReference type="Gene3D" id="1.10.260.40">
    <property type="entry name" value="lambda repressor-like DNA-binding domains"/>
    <property type="match status" value="1"/>
</dbReference>
<evidence type="ECO:0000259" key="3">
    <source>
        <dbReference type="PROSITE" id="PS50943"/>
    </source>
</evidence>
<dbReference type="PANTHER" id="PTHR46558:SF11">
    <property type="entry name" value="HTH-TYPE TRANSCRIPTIONAL REGULATOR XRE"/>
    <property type="match status" value="1"/>
</dbReference>
<dbReference type="InterPro" id="IPR010982">
    <property type="entry name" value="Lambda_DNA-bd_dom_sf"/>
</dbReference>
<dbReference type="RefSeq" id="WP_067629621.1">
    <property type="nucleotide sequence ID" value="NZ_CP013213.1"/>
</dbReference>
<evidence type="ECO:0000256" key="2">
    <source>
        <dbReference type="SAM" id="Phobius"/>
    </source>
</evidence>
<dbReference type="EMBL" id="CP013213">
    <property type="protein sequence ID" value="AMC92440.1"/>
    <property type="molecule type" value="Genomic_DNA"/>
</dbReference>
<feature type="transmembrane region" description="Helical" evidence="2">
    <location>
        <begin position="170"/>
        <end position="190"/>
    </location>
</feature>
<keyword evidence="1" id="KW-0238">DNA-binding</keyword>
<keyword evidence="5" id="KW-1185">Reference proteome</keyword>
<accession>A0A120JTC1</accession>
<name>A0A120JTC1_9FIRM</name>
<evidence type="ECO:0000313" key="4">
    <source>
        <dbReference type="EMBL" id="AMC92440.1"/>
    </source>
</evidence>
<dbReference type="PANTHER" id="PTHR46558">
    <property type="entry name" value="TRACRIPTIONAL REGULATORY PROTEIN-RELATED-RELATED"/>
    <property type="match status" value="1"/>
</dbReference>
<dbReference type="GO" id="GO:0003677">
    <property type="term" value="F:DNA binding"/>
    <property type="evidence" value="ECO:0007669"/>
    <property type="project" value="UniProtKB-KW"/>
</dbReference>
<organism evidence="4 5">
    <name type="scientific">Erysipelothrix larvae</name>
    <dbReference type="NCBI Taxonomy" id="1514105"/>
    <lineage>
        <taxon>Bacteria</taxon>
        <taxon>Bacillati</taxon>
        <taxon>Bacillota</taxon>
        <taxon>Erysipelotrichia</taxon>
        <taxon>Erysipelotrichales</taxon>
        <taxon>Erysipelotrichaceae</taxon>
        <taxon>Erysipelothrix</taxon>
    </lineage>
</organism>
<dbReference type="SUPFAM" id="SSF47413">
    <property type="entry name" value="lambda repressor-like DNA-binding domains"/>
    <property type="match status" value="1"/>
</dbReference>
<feature type="transmembrane region" description="Helical" evidence="2">
    <location>
        <begin position="137"/>
        <end position="158"/>
    </location>
</feature>
<dbReference type="PROSITE" id="PS50943">
    <property type="entry name" value="HTH_CROC1"/>
    <property type="match status" value="1"/>
</dbReference>
<sequence>MNINKLREERKKKGYSQEEFANLIGVSRQAVSKWESGQSLPEVDKLILISNKLDVSIDYLMDNEYMEEQNVKVKFDYEDFLNQEKKFNTYEYKSKTELFGMPLIHINFSKGRIMFRRSIILRDLQTAKGIIAIGDRAIGIMTVGLFSIGFISLGLFSLGLVTLGVFSLGLLSYGMIAIGYSSIGIIAIGWHALGVVALAKDVAVGVVAVADNAIGVASSGASLDVMLGKNNEIQSLCTMNDEAIKGVQGLLVDKNLPFMIKVVLKSMLKC</sequence>
<keyword evidence="2" id="KW-0812">Transmembrane</keyword>
<dbReference type="SMART" id="SM00530">
    <property type="entry name" value="HTH_XRE"/>
    <property type="match status" value="1"/>
</dbReference>
<dbReference type="KEGG" id="erl:AOC36_00055"/>
<reference evidence="4 5" key="1">
    <citation type="submission" date="2015-10" db="EMBL/GenBank/DDBJ databases">
        <title>Erysipelothrix larvae sp. LV19 isolated from the larval gut of the rhinoceros beetle, Trypoxylus dichotomus.</title>
        <authorList>
            <person name="Lim S."/>
            <person name="Kim B.-C."/>
        </authorList>
    </citation>
    <scope>NUCLEOTIDE SEQUENCE [LARGE SCALE GENOMIC DNA]</scope>
    <source>
        <strain evidence="4 5">LV19</strain>
    </source>
</reference>
<dbReference type="InterPro" id="IPR001387">
    <property type="entry name" value="Cro/C1-type_HTH"/>
</dbReference>
<dbReference type="AlphaFoldDB" id="A0A120JTC1"/>
<feature type="domain" description="HTH cro/C1-type" evidence="3">
    <location>
        <begin position="6"/>
        <end position="60"/>
    </location>
</feature>
<dbReference type="CDD" id="cd00093">
    <property type="entry name" value="HTH_XRE"/>
    <property type="match status" value="1"/>
</dbReference>
<proteinExistence type="predicted"/>
<gene>
    <name evidence="4" type="ORF">AOC36_00055</name>
</gene>
<dbReference type="Proteomes" id="UP000063781">
    <property type="component" value="Chromosome"/>
</dbReference>
<evidence type="ECO:0000256" key="1">
    <source>
        <dbReference type="ARBA" id="ARBA00023125"/>
    </source>
</evidence>
<keyword evidence="2" id="KW-1133">Transmembrane helix</keyword>